<reference evidence="2 3" key="1">
    <citation type="journal article" date="2016" name="Mol. Biol. Evol.">
        <title>Comparative Genomics of Early-Diverging Mushroom-Forming Fungi Provides Insights into the Origins of Lignocellulose Decay Capabilities.</title>
        <authorList>
            <person name="Nagy L.G."/>
            <person name="Riley R."/>
            <person name="Tritt A."/>
            <person name="Adam C."/>
            <person name="Daum C."/>
            <person name="Floudas D."/>
            <person name="Sun H."/>
            <person name="Yadav J.S."/>
            <person name="Pangilinan J."/>
            <person name="Larsson K.H."/>
            <person name="Matsuura K."/>
            <person name="Barry K."/>
            <person name="Labutti K."/>
            <person name="Kuo R."/>
            <person name="Ohm R.A."/>
            <person name="Bhattacharya S.S."/>
            <person name="Shirouzu T."/>
            <person name="Yoshinaga Y."/>
            <person name="Martin F.M."/>
            <person name="Grigoriev I.V."/>
            <person name="Hibbett D.S."/>
        </authorList>
    </citation>
    <scope>NUCLEOTIDE SEQUENCE [LARGE SCALE GENOMIC DNA]</scope>
    <source>
        <strain evidence="2 3">CBS 109695</strain>
    </source>
</reference>
<feature type="compositionally biased region" description="Low complexity" evidence="1">
    <location>
        <begin position="35"/>
        <end position="46"/>
    </location>
</feature>
<evidence type="ECO:0000313" key="3">
    <source>
        <dbReference type="Proteomes" id="UP000076532"/>
    </source>
</evidence>
<keyword evidence="3" id="KW-1185">Reference proteome</keyword>
<dbReference type="AlphaFoldDB" id="A0A166I9F3"/>
<dbReference type="EMBL" id="KV417562">
    <property type="protein sequence ID" value="KZP19585.1"/>
    <property type="molecule type" value="Genomic_DNA"/>
</dbReference>
<protein>
    <submittedName>
        <fullName evidence="2">Uncharacterized protein</fullName>
    </submittedName>
</protein>
<name>A0A166I9F3_9AGAM</name>
<dbReference type="Proteomes" id="UP000076532">
    <property type="component" value="Unassembled WGS sequence"/>
</dbReference>
<gene>
    <name evidence="2" type="ORF">FIBSPDRAFT_827846</name>
</gene>
<dbReference type="OrthoDB" id="6474464at2759"/>
<evidence type="ECO:0000256" key="1">
    <source>
        <dbReference type="SAM" id="MobiDB-lite"/>
    </source>
</evidence>
<feature type="compositionally biased region" description="Polar residues" evidence="1">
    <location>
        <begin position="7"/>
        <end position="27"/>
    </location>
</feature>
<proteinExistence type="predicted"/>
<organism evidence="2 3">
    <name type="scientific">Athelia psychrophila</name>
    <dbReference type="NCBI Taxonomy" id="1759441"/>
    <lineage>
        <taxon>Eukaryota</taxon>
        <taxon>Fungi</taxon>
        <taxon>Dikarya</taxon>
        <taxon>Basidiomycota</taxon>
        <taxon>Agaricomycotina</taxon>
        <taxon>Agaricomycetes</taxon>
        <taxon>Agaricomycetidae</taxon>
        <taxon>Atheliales</taxon>
        <taxon>Atheliaceae</taxon>
        <taxon>Athelia</taxon>
    </lineage>
</organism>
<feature type="compositionally biased region" description="Pro residues" evidence="1">
    <location>
        <begin position="60"/>
        <end position="69"/>
    </location>
</feature>
<accession>A0A166I9F3</accession>
<sequence>MVFGFMNGSQRTSATKFASSDTDSQMGEHTGFLTPKSSRPSSPARPGLIINTEANKASPQKPPSPPLTPAEPSIDSSVQDHMDNYRSSIQSTLNTLGITFTVLGEQAAKYSELGPAIDAGQKLSAISKELNAQYDRQDDALRNMKERLSTMYRGELARNLNAHVENRVQAKIAERVQEKVREQLLKQVPASLGQEITSHKRQVLQIQTTLHNSEARRHNALLHIQDGSELLRPLRRPFEQASPASLLPTPNSSPKSSPASALESLEPPTPSPFFPIDVAHLIDLSPTEARKLVIDYGLDLEKPPRAGGPDSAFHEKNSNLNRFLAHIGAPYQLLHNATSPATPLITRATW</sequence>
<feature type="region of interest" description="Disordered" evidence="1">
    <location>
        <begin position="242"/>
        <end position="268"/>
    </location>
</feature>
<dbReference type="STRING" id="436010.A0A166I9F3"/>
<feature type="region of interest" description="Disordered" evidence="1">
    <location>
        <begin position="1"/>
        <end position="79"/>
    </location>
</feature>
<feature type="compositionally biased region" description="Low complexity" evidence="1">
    <location>
        <begin position="245"/>
        <end position="266"/>
    </location>
</feature>
<evidence type="ECO:0000313" key="2">
    <source>
        <dbReference type="EMBL" id="KZP19585.1"/>
    </source>
</evidence>